<dbReference type="Proteomes" id="UP000821845">
    <property type="component" value="Chromosome 2"/>
</dbReference>
<proteinExistence type="predicted"/>
<gene>
    <name evidence="1" type="ORF">HPB50_001327</name>
</gene>
<protein>
    <submittedName>
        <fullName evidence="1">Uncharacterized protein</fullName>
    </submittedName>
</protein>
<evidence type="ECO:0000313" key="1">
    <source>
        <dbReference type="EMBL" id="KAH6937527.1"/>
    </source>
</evidence>
<evidence type="ECO:0000313" key="2">
    <source>
        <dbReference type="Proteomes" id="UP000821845"/>
    </source>
</evidence>
<reference evidence="1" key="1">
    <citation type="submission" date="2020-05" db="EMBL/GenBank/DDBJ databases">
        <title>Large-scale comparative analyses of tick genomes elucidate their genetic diversity and vector capacities.</title>
        <authorList>
            <person name="Jia N."/>
            <person name="Wang J."/>
            <person name="Shi W."/>
            <person name="Du L."/>
            <person name="Sun Y."/>
            <person name="Zhan W."/>
            <person name="Jiang J."/>
            <person name="Wang Q."/>
            <person name="Zhang B."/>
            <person name="Ji P."/>
            <person name="Sakyi L.B."/>
            <person name="Cui X."/>
            <person name="Yuan T."/>
            <person name="Jiang B."/>
            <person name="Yang W."/>
            <person name="Lam T.T.-Y."/>
            <person name="Chang Q."/>
            <person name="Ding S."/>
            <person name="Wang X."/>
            <person name="Zhu J."/>
            <person name="Ruan X."/>
            <person name="Zhao L."/>
            <person name="Wei J."/>
            <person name="Que T."/>
            <person name="Du C."/>
            <person name="Cheng J."/>
            <person name="Dai P."/>
            <person name="Han X."/>
            <person name="Huang E."/>
            <person name="Gao Y."/>
            <person name="Liu J."/>
            <person name="Shao H."/>
            <person name="Ye R."/>
            <person name="Li L."/>
            <person name="Wei W."/>
            <person name="Wang X."/>
            <person name="Wang C."/>
            <person name="Yang T."/>
            <person name="Huo Q."/>
            <person name="Li W."/>
            <person name="Guo W."/>
            <person name="Chen H."/>
            <person name="Zhou L."/>
            <person name="Ni X."/>
            <person name="Tian J."/>
            <person name="Zhou Y."/>
            <person name="Sheng Y."/>
            <person name="Liu T."/>
            <person name="Pan Y."/>
            <person name="Xia L."/>
            <person name="Li J."/>
            <person name="Zhao F."/>
            <person name="Cao W."/>
        </authorList>
    </citation>
    <scope>NUCLEOTIDE SEQUENCE</scope>
    <source>
        <strain evidence="1">Hyas-2018</strain>
    </source>
</reference>
<accession>A0ACB7STX7</accession>
<keyword evidence="2" id="KW-1185">Reference proteome</keyword>
<name>A0ACB7STX7_HYAAI</name>
<sequence length="145" mass="15199">MATLDMDNGRASTAHLGHQQRPDTADSSELLMDEVDAEEAATAGRELGTQKTTLTKLPVNTTSAKRVPEKEIVPEGHHPTEGNVATRDAETASAETLPDASSEGAEAMDTQSTALTTTSQVAGKRTHGQTVEEKPGVIIDEGPPP</sequence>
<organism evidence="1 2">
    <name type="scientific">Hyalomma asiaticum</name>
    <name type="common">Tick</name>
    <dbReference type="NCBI Taxonomy" id="266040"/>
    <lineage>
        <taxon>Eukaryota</taxon>
        <taxon>Metazoa</taxon>
        <taxon>Ecdysozoa</taxon>
        <taxon>Arthropoda</taxon>
        <taxon>Chelicerata</taxon>
        <taxon>Arachnida</taxon>
        <taxon>Acari</taxon>
        <taxon>Parasitiformes</taxon>
        <taxon>Ixodida</taxon>
        <taxon>Ixodoidea</taxon>
        <taxon>Ixodidae</taxon>
        <taxon>Hyalomminae</taxon>
        <taxon>Hyalomma</taxon>
    </lineage>
</organism>
<comment type="caution">
    <text evidence="1">The sequence shown here is derived from an EMBL/GenBank/DDBJ whole genome shotgun (WGS) entry which is preliminary data.</text>
</comment>
<dbReference type="EMBL" id="CM023482">
    <property type="protein sequence ID" value="KAH6937527.1"/>
    <property type="molecule type" value="Genomic_DNA"/>
</dbReference>